<reference evidence="1 2" key="1">
    <citation type="submission" date="2018-06" db="EMBL/GenBank/DDBJ databases">
        <authorList>
            <consortium name="Pathogen Informatics"/>
            <person name="Doyle S."/>
        </authorList>
    </citation>
    <scope>NUCLEOTIDE SEQUENCE [LARGE SCALE GENOMIC DNA]</scope>
    <source>
        <strain evidence="1 2">NCTC13940</strain>
    </source>
</reference>
<dbReference type="AlphaFoldDB" id="A0A2X3GPT4"/>
<organism evidence="1 2">
    <name type="scientific">Listeria fleischmannii subsp. fleischmannii</name>
    <dbReference type="NCBI Taxonomy" id="1671902"/>
    <lineage>
        <taxon>Bacteria</taxon>
        <taxon>Bacillati</taxon>
        <taxon>Bacillota</taxon>
        <taxon>Bacilli</taxon>
        <taxon>Bacillales</taxon>
        <taxon>Listeriaceae</taxon>
        <taxon>Listeria</taxon>
    </lineage>
</organism>
<proteinExistence type="predicted"/>
<dbReference type="Proteomes" id="UP000250257">
    <property type="component" value="Unassembled WGS sequence"/>
</dbReference>
<dbReference type="EMBL" id="UAWT01000022">
    <property type="protein sequence ID" value="SQC70378.1"/>
    <property type="molecule type" value="Genomic_DNA"/>
</dbReference>
<gene>
    <name evidence="1" type="ORF">NCTC13940_01835</name>
</gene>
<name>A0A2X3GPT4_9LIST</name>
<protein>
    <submittedName>
        <fullName evidence="1">Uncharacterized protein</fullName>
    </submittedName>
</protein>
<evidence type="ECO:0000313" key="2">
    <source>
        <dbReference type="Proteomes" id="UP000250257"/>
    </source>
</evidence>
<sequence length="61" mass="7015">MLMPHFFKYNQGIEKGIFQSRNEIVQGGPISIYSLFVTIVQILLQPDCYHRMGVIISAEKD</sequence>
<evidence type="ECO:0000313" key="1">
    <source>
        <dbReference type="EMBL" id="SQC70378.1"/>
    </source>
</evidence>
<accession>A0A2X3GPT4</accession>